<gene>
    <name evidence="3" type="ORF">DM02DRAFT_635820</name>
</gene>
<evidence type="ECO:0008006" key="5">
    <source>
        <dbReference type="Google" id="ProtNLM"/>
    </source>
</evidence>
<feature type="compositionally biased region" description="Low complexity" evidence="1">
    <location>
        <begin position="246"/>
        <end position="260"/>
    </location>
</feature>
<evidence type="ECO:0000256" key="1">
    <source>
        <dbReference type="SAM" id="MobiDB-lite"/>
    </source>
</evidence>
<reference evidence="3 4" key="1">
    <citation type="journal article" date="2018" name="Sci. Rep.">
        <title>Comparative genomics provides insights into the lifestyle and reveals functional heterogeneity of dark septate endophytic fungi.</title>
        <authorList>
            <person name="Knapp D.G."/>
            <person name="Nemeth J.B."/>
            <person name="Barry K."/>
            <person name="Hainaut M."/>
            <person name="Henrissat B."/>
            <person name="Johnson J."/>
            <person name="Kuo A."/>
            <person name="Lim J.H.P."/>
            <person name="Lipzen A."/>
            <person name="Nolan M."/>
            <person name="Ohm R.A."/>
            <person name="Tamas L."/>
            <person name="Grigoriev I.V."/>
            <person name="Spatafora J.W."/>
            <person name="Nagy L.G."/>
            <person name="Kovacs G.M."/>
        </authorList>
    </citation>
    <scope>NUCLEOTIDE SEQUENCE [LARGE SCALE GENOMIC DNA]</scope>
    <source>
        <strain evidence="3 4">DSE2036</strain>
    </source>
</reference>
<dbReference type="OrthoDB" id="3795582at2759"/>
<dbReference type="Proteomes" id="UP000244855">
    <property type="component" value="Unassembled WGS sequence"/>
</dbReference>
<protein>
    <recommendedName>
        <fullName evidence="5">IGFBP N-terminal domain-containing protein</fullName>
    </recommendedName>
</protein>
<accession>A0A2V1D1K8</accession>
<keyword evidence="2" id="KW-0732">Signal</keyword>
<organism evidence="3 4">
    <name type="scientific">Periconia macrospinosa</name>
    <dbReference type="NCBI Taxonomy" id="97972"/>
    <lineage>
        <taxon>Eukaryota</taxon>
        <taxon>Fungi</taxon>
        <taxon>Dikarya</taxon>
        <taxon>Ascomycota</taxon>
        <taxon>Pezizomycotina</taxon>
        <taxon>Dothideomycetes</taxon>
        <taxon>Pleosporomycetidae</taxon>
        <taxon>Pleosporales</taxon>
        <taxon>Massarineae</taxon>
        <taxon>Periconiaceae</taxon>
        <taxon>Periconia</taxon>
    </lineage>
</organism>
<evidence type="ECO:0000313" key="4">
    <source>
        <dbReference type="Proteomes" id="UP000244855"/>
    </source>
</evidence>
<dbReference type="EMBL" id="KZ805762">
    <property type="protein sequence ID" value="PVH91875.1"/>
    <property type="molecule type" value="Genomic_DNA"/>
</dbReference>
<dbReference type="AlphaFoldDB" id="A0A2V1D1K8"/>
<evidence type="ECO:0000313" key="3">
    <source>
        <dbReference type="EMBL" id="PVH91875.1"/>
    </source>
</evidence>
<evidence type="ECO:0000256" key="2">
    <source>
        <dbReference type="SAM" id="SignalP"/>
    </source>
</evidence>
<keyword evidence="4" id="KW-1185">Reference proteome</keyword>
<feature type="region of interest" description="Disordered" evidence="1">
    <location>
        <begin position="216"/>
        <end position="260"/>
    </location>
</feature>
<sequence length="327" mass="34691">MSRLIRIAVLTLIGFVSAQLTTSTLSSTSRACDCFTATVYTSQPNCGPPTPCIGQPCIKFETSIIPKHNTLCPKTPTTTSTYPCATECPKGCQTATSTLTGGFTCARATILPTPTFASPRHKRTEPLELGEEGDECGRFRFPPDPPCGPNLTCVLTNPQVPDLGGTCAPKPTSTPTPTPVVGHEGDPCNRFRVPRDPPCAPDLTCVLTNPQIPDLGGVCRRRQSTSPSISPPPTPSPTSSPPPLTTTPTRTRPCPTRTVTSPDHCPEDLLGCPYDCVVLSTTTVPPKTIPGCPITTPVVTLTMSRSCRGTCYGSCSTTWVTRTADEW</sequence>
<feature type="signal peptide" evidence="2">
    <location>
        <begin position="1"/>
        <end position="18"/>
    </location>
</feature>
<name>A0A2V1D1K8_9PLEO</name>
<proteinExistence type="predicted"/>
<feature type="compositionally biased region" description="Pro residues" evidence="1">
    <location>
        <begin position="229"/>
        <end position="245"/>
    </location>
</feature>
<feature type="chain" id="PRO_5016047254" description="IGFBP N-terminal domain-containing protein" evidence="2">
    <location>
        <begin position="19"/>
        <end position="327"/>
    </location>
</feature>